<dbReference type="GO" id="GO:0031297">
    <property type="term" value="P:replication fork processing"/>
    <property type="evidence" value="ECO:0007669"/>
    <property type="project" value="TreeGrafter"/>
</dbReference>
<feature type="region of interest" description="Disordered" evidence="9">
    <location>
        <begin position="191"/>
        <end position="260"/>
    </location>
</feature>
<evidence type="ECO:0000313" key="12">
    <source>
        <dbReference type="Proteomes" id="UP001208570"/>
    </source>
</evidence>
<dbReference type="GO" id="GO:0006310">
    <property type="term" value="P:DNA recombination"/>
    <property type="evidence" value="ECO:0007669"/>
    <property type="project" value="InterPro"/>
</dbReference>
<dbReference type="GO" id="GO:0016787">
    <property type="term" value="F:hydrolase activity"/>
    <property type="evidence" value="ECO:0007669"/>
    <property type="project" value="UniProtKB-KW"/>
</dbReference>
<keyword evidence="7" id="KW-0067">ATP-binding</keyword>
<dbReference type="GO" id="GO:0006281">
    <property type="term" value="P:DNA repair"/>
    <property type="evidence" value="ECO:0007669"/>
    <property type="project" value="InterPro"/>
</dbReference>
<dbReference type="PROSITE" id="PS01358">
    <property type="entry name" value="ZF_RANBP2_1"/>
    <property type="match status" value="1"/>
</dbReference>
<accession>A0AAD9K6S0</accession>
<gene>
    <name evidence="11" type="ORF">LSH36_43g04079</name>
</gene>
<dbReference type="SMART" id="SM00547">
    <property type="entry name" value="ZnF_RBZ"/>
    <property type="match status" value="1"/>
</dbReference>
<reference evidence="11" key="1">
    <citation type="journal article" date="2023" name="Mol. Biol. Evol.">
        <title>Third-Generation Sequencing Reveals the Adaptive Role of the Epigenome in Three Deep-Sea Polychaetes.</title>
        <authorList>
            <person name="Perez M."/>
            <person name="Aroh O."/>
            <person name="Sun Y."/>
            <person name="Lan Y."/>
            <person name="Juniper S.K."/>
            <person name="Young C.R."/>
            <person name="Angers B."/>
            <person name="Qian P.Y."/>
        </authorList>
    </citation>
    <scope>NUCLEOTIDE SEQUENCE</scope>
    <source>
        <strain evidence="11">P08H-3</strain>
    </source>
</reference>
<keyword evidence="5" id="KW-0347">Helicase</keyword>
<dbReference type="InterPro" id="IPR015967">
    <property type="entry name" value="Rcmb_RecR_Znf"/>
</dbReference>
<dbReference type="PROSITE" id="PS50199">
    <property type="entry name" value="ZF_RANBP2_2"/>
    <property type="match status" value="1"/>
</dbReference>
<dbReference type="InterPro" id="IPR036443">
    <property type="entry name" value="Znf_RanBP2_sf"/>
</dbReference>
<feature type="compositionally biased region" description="Polar residues" evidence="9">
    <location>
        <begin position="290"/>
        <end position="301"/>
    </location>
</feature>
<evidence type="ECO:0000256" key="2">
    <source>
        <dbReference type="ARBA" id="ARBA00022741"/>
    </source>
</evidence>
<keyword evidence="3 8" id="KW-0863">Zinc-finger</keyword>
<keyword evidence="4" id="KW-0378">Hydrolase</keyword>
<feature type="compositionally biased region" description="Acidic residues" evidence="9">
    <location>
        <begin position="251"/>
        <end position="260"/>
    </location>
</feature>
<feature type="domain" description="RanBP2-type" evidence="10">
    <location>
        <begin position="160"/>
        <end position="189"/>
    </location>
</feature>
<dbReference type="Pfam" id="PF00641">
    <property type="entry name" value="Zn_ribbon_RanBP"/>
    <property type="match status" value="1"/>
</dbReference>
<dbReference type="SMART" id="SM00507">
    <property type="entry name" value="HNHc"/>
    <property type="match status" value="1"/>
</dbReference>
<dbReference type="CDD" id="cd00085">
    <property type="entry name" value="HNHc"/>
    <property type="match status" value="1"/>
</dbReference>
<proteinExistence type="predicted"/>
<dbReference type="InterPro" id="IPR002711">
    <property type="entry name" value="HNH"/>
</dbReference>
<feature type="region of interest" description="Disordered" evidence="9">
    <location>
        <begin position="1"/>
        <end position="35"/>
    </location>
</feature>
<sequence length="742" mass="83872">MADGDNKQVQCLTNADAYKPKKREPGDLSVLLQTPQPKNQKSIADFFTPKGDKNRSMMNIRLMDKTNFKTDVDNDAFASPTSENSEKRKRKINSFAFESKEMAELHVNNIEQGFDDTEEILAIKSKRRRINGEKVINDPDVSKEMSLNGSSHECKMSKRQMDMWSCTACTFINSSMLPYCEICSSPKRNRHRISKRDSDLSVETDNRNTFDSAENEGSSAVRKNQSLNSQTCGTNLNLSQSESDRSNSVDVTEEQTIDDDVGERNVKSVISGVSKAIPEGHHSGEKTQKLESSNGSFTHLTKTLTPPRTVCDATDHVITSNASSAECPSTPETNNGHRIMRESDVSFGGSNGDNPKEAAPDNGRLVDLDNVPVYNLFKYCCSKNTSRIYLYDEAEKSLDINFTPLDVEMENYPELPELLLRPENLKLVKRFVREWNSLVPTKRRLIVKSGRIFTSPCFLYEELKSTRQHNTQRYTSKLDIATAAVSKAEQIGGSVRVIHQPKLQIGTYTIKENCVQDSNPSAVHVGKNQTGTDGPLDDSKIMLSSDTMTEEQLQEHIKGIVQVISEDGTPLCIHCQKPYYTDLVTKKTIEKNMWQTRFCSQLCMDQYWMKGSRGYSMQQVYQTEHGICQLCDFDAQQLYDKIKNTTNLYKRAKLIQESKYGTLKTAIKQKMANNPVRGLFWQVDHIKPVIEGGGTCDIDNLRTLCVLCHREVTAQLHRDRAEQRHKREAAKCGDITAFFKVK</sequence>
<evidence type="ECO:0000256" key="1">
    <source>
        <dbReference type="ARBA" id="ARBA00022723"/>
    </source>
</evidence>
<dbReference type="PANTHER" id="PTHR45766">
    <property type="entry name" value="DNA ANNEALING HELICASE AND ENDONUCLEASE ZRANB3 FAMILY MEMBER"/>
    <property type="match status" value="1"/>
</dbReference>
<dbReference type="PROSITE" id="PS01300">
    <property type="entry name" value="RECR"/>
    <property type="match status" value="1"/>
</dbReference>
<dbReference type="GO" id="GO:0008270">
    <property type="term" value="F:zinc ion binding"/>
    <property type="evidence" value="ECO:0007669"/>
    <property type="project" value="UniProtKB-KW"/>
</dbReference>
<evidence type="ECO:0000256" key="7">
    <source>
        <dbReference type="ARBA" id="ARBA00022840"/>
    </source>
</evidence>
<organism evidence="11 12">
    <name type="scientific">Paralvinella palmiformis</name>
    <dbReference type="NCBI Taxonomy" id="53620"/>
    <lineage>
        <taxon>Eukaryota</taxon>
        <taxon>Metazoa</taxon>
        <taxon>Spiralia</taxon>
        <taxon>Lophotrochozoa</taxon>
        <taxon>Annelida</taxon>
        <taxon>Polychaeta</taxon>
        <taxon>Sedentaria</taxon>
        <taxon>Canalipalpata</taxon>
        <taxon>Terebellida</taxon>
        <taxon>Terebelliformia</taxon>
        <taxon>Alvinellidae</taxon>
        <taxon>Paralvinella</taxon>
    </lineage>
</organism>
<dbReference type="InterPro" id="IPR003615">
    <property type="entry name" value="HNH_nuc"/>
</dbReference>
<evidence type="ECO:0000256" key="3">
    <source>
        <dbReference type="ARBA" id="ARBA00022771"/>
    </source>
</evidence>
<dbReference type="AlphaFoldDB" id="A0AAD9K6S0"/>
<feature type="compositionally biased region" description="Basic and acidic residues" evidence="9">
    <location>
        <begin position="278"/>
        <end position="289"/>
    </location>
</feature>
<dbReference type="GO" id="GO:0005524">
    <property type="term" value="F:ATP binding"/>
    <property type="evidence" value="ECO:0007669"/>
    <property type="project" value="UniProtKB-KW"/>
</dbReference>
<evidence type="ECO:0000256" key="4">
    <source>
        <dbReference type="ARBA" id="ARBA00022801"/>
    </source>
</evidence>
<dbReference type="Gene3D" id="2.30.30.380">
    <property type="entry name" value="Zn-finger domain of Sec23/24"/>
    <property type="match status" value="1"/>
</dbReference>
<dbReference type="SUPFAM" id="SSF90209">
    <property type="entry name" value="Ran binding protein zinc finger-like"/>
    <property type="match status" value="1"/>
</dbReference>
<keyword evidence="6" id="KW-0862">Zinc</keyword>
<dbReference type="GO" id="GO:0004520">
    <property type="term" value="F:DNA endonuclease activity"/>
    <property type="evidence" value="ECO:0007669"/>
    <property type="project" value="TreeGrafter"/>
</dbReference>
<dbReference type="InterPro" id="IPR001876">
    <property type="entry name" value="Znf_RanBP2"/>
</dbReference>
<dbReference type="Pfam" id="PF01844">
    <property type="entry name" value="HNH"/>
    <property type="match status" value="1"/>
</dbReference>
<dbReference type="PANTHER" id="PTHR45766:SF3">
    <property type="entry name" value="DNA ANNEALING HELICASE AND ENDONUCLEASE ZRANB3"/>
    <property type="match status" value="1"/>
</dbReference>
<evidence type="ECO:0000313" key="11">
    <source>
        <dbReference type="EMBL" id="KAK2166038.1"/>
    </source>
</evidence>
<protein>
    <recommendedName>
        <fullName evidence="10">RanBP2-type domain-containing protein</fullName>
    </recommendedName>
</protein>
<dbReference type="Gene3D" id="1.10.30.50">
    <property type="match status" value="1"/>
</dbReference>
<keyword evidence="12" id="KW-1185">Reference proteome</keyword>
<evidence type="ECO:0000256" key="5">
    <source>
        <dbReference type="ARBA" id="ARBA00022806"/>
    </source>
</evidence>
<feature type="region of interest" description="Disordered" evidence="9">
    <location>
        <begin position="275"/>
        <end position="301"/>
    </location>
</feature>
<evidence type="ECO:0000256" key="8">
    <source>
        <dbReference type="PROSITE-ProRule" id="PRU00322"/>
    </source>
</evidence>
<feature type="compositionally biased region" description="Basic and acidic residues" evidence="9">
    <location>
        <begin position="195"/>
        <end position="208"/>
    </location>
</feature>
<evidence type="ECO:0000256" key="9">
    <source>
        <dbReference type="SAM" id="MobiDB-lite"/>
    </source>
</evidence>
<keyword evidence="2" id="KW-0547">Nucleotide-binding</keyword>
<comment type="caution">
    <text evidence="11">The sequence shown here is derived from an EMBL/GenBank/DDBJ whole genome shotgun (WGS) entry which is preliminary data.</text>
</comment>
<dbReference type="GO" id="GO:0043596">
    <property type="term" value="C:nuclear replication fork"/>
    <property type="evidence" value="ECO:0007669"/>
    <property type="project" value="TreeGrafter"/>
</dbReference>
<feature type="compositionally biased region" description="Polar residues" evidence="9">
    <location>
        <begin position="209"/>
        <end position="241"/>
    </location>
</feature>
<evidence type="ECO:0000259" key="10">
    <source>
        <dbReference type="PROSITE" id="PS50199"/>
    </source>
</evidence>
<dbReference type="Proteomes" id="UP001208570">
    <property type="component" value="Unassembled WGS sequence"/>
</dbReference>
<keyword evidence="1" id="KW-0479">Metal-binding</keyword>
<name>A0AAD9K6S0_9ANNE</name>
<evidence type="ECO:0000256" key="6">
    <source>
        <dbReference type="ARBA" id="ARBA00022833"/>
    </source>
</evidence>
<dbReference type="GO" id="GO:0004386">
    <property type="term" value="F:helicase activity"/>
    <property type="evidence" value="ECO:0007669"/>
    <property type="project" value="UniProtKB-KW"/>
</dbReference>
<dbReference type="GO" id="GO:0003676">
    <property type="term" value="F:nucleic acid binding"/>
    <property type="evidence" value="ECO:0007669"/>
    <property type="project" value="InterPro"/>
</dbReference>
<dbReference type="EMBL" id="JAODUP010000043">
    <property type="protein sequence ID" value="KAK2166038.1"/>
    <property type="molecule type" value="Genomic_DNA"/>
</dbReference>